<dbReference type="Proteomes" id="UP000292082">
    <property type="component" value="Unassembled WGS sequence"/>
</dbReference>
<protein>
    <submittedName>
        <fullName evidence="1">Uncharacterized protein</fullName>
    </submittedName>
</protein>
<accession>A0A4V2K8K3</accession>
<dbReference type="EMBL" id="ML145106">
    <property type="protein sequence ID" value="TBU60338.1"/>
    <property type="molecule type" value="Genomic_DNA"/>
</dbReference>
<evidence type="ECO:0000313" key="2">
    <source>
        <dbReference type="Proteomes" id="UP000292082"/>
    </source>
</evidence>
<sequence length="79" mass="8964">MSAPGTRQTTIQLQLRETCGARWMRLWMPEPSLTNTRGRVSDRFIFVRVGCALGPAGIPALNPKLSERYPVRGYTVDWE</sequence>
<reference evidence="1 2" key="1">
    <citation type="submission" date="2019-01" db="EMBL/GenBank/DDBJ databases">
        <title>Draft genome sequences of three monokaryotic isolates of the white-rot basidiomycete fungus Dichomitus squalens.</title>
        <authorList>
            <consortium name="DOE Joint Genome Institute"/>
            <person name="Lopez S.C."/>
            <person name="Andreopoulos B."/>
            <person name="Pangilinan J."/>
            <person name="Lipzen A."/>
            <person name="Riley R."/>
            <person name="Ahrendt S."/>
            <person name="Ng V."/>
            <person name="Barry K."/>
            <person name="Daum C."/>
            <person name="Grigoriev I.V."/>
            <person name="Hilden K.S."/>
            <person name="Makela M.R."/>
            <person name="de Vries R.P."/>
        </authorList>
    </citation>
    <scope>NUCLEOTIDE SEQUENCE [LARGE SCALE GENOMIC DNA]</scope>
    <source>
        <strain evidence="1 2">CBS 464.89</strain>
    </source>
</reference>
<proteinExistence type="predicted"/>
<organism evidence="1 2">
    <name type="scientific">Dichomitus squalens</name>
    <dbReference type="NCBI Taxonomy" id="114155"/>
    <lineage>
        <taxon>Eukaryota</taxon>
        <taxon>Fungi</taxon>
        <taxon>Dikarya</taxon>
        <taxon>Basidiomycota</taxon>
        <taxon>Agaricomycotina</taxon>
        <taxon>Agaricomycetes</taxon>
        <taxon>Polyporales</taxon>
        <taxon>Polyporaceae</taxon>
        <taxon>Dichomitus</taxon>
    </lineage>
</organism>
<name>A0A4V2K8K3_9APHY</name>
<gene>
    <name evidence="1" type="ORF">BD310DRAFT_923298</name>
</gene>
<evidence type="ECO:0000313" key="1">
    <source>
        <dbReference type="EMBL" id="TBU60338.1"/>
    </source>
</evidence>
<dbReference type="AlphaFoldDB" id="A0A4V2K8K3"/>
<keyword evidence="2" id="KW-1185">Reference proteome</keyword>